<name>A0A2T7TD52_9ACTN</name>
<organism evidence="1 2">
    <name type="scientific">Streptomyces scopuliridis RB72</name>
    <dbReference type="NCBI Taxonomy" id="1440053"/>
    <lineage>
        <taxon>Bacteria</taxon>
        <taxon>Bacillati</taxon>
        <taxon>Actinomycetota</taxon>
        <taxon>Actinomycetes</taxon>
        <taxon>Kitasatosporales</taxon>
        <taxon>Streptomycetaceae</taxon>
        <taxon>Streptomyces</taxon>
    </lineage>
</organism>
<protein>
    <submittedName>
        <fullName evidence="1">Uncharacterized protein</fullName>
    </submittedName>
</protein>
<accession>A0A2T7TD52</accession>
<sequence length="149" mass="16401">MHFLLGGEKAGIPAGRACLLTEDDGAITVAIRYGHAHPDLCRDLNDYHAQILGAEGRWAQTWDPEGSDRVYKAPEGLGLAHVAWRIVPARELPGGLTCMPLEVQGRFAWVIRSGLATPRLCDEMNEYLTRITGDGLWVQRWRGGNPLGN</sequence>
<dbReference type="OrthoDB" id="4227780at2"/>
<dbReference type="RefSeq" id="WP_030354130.1">
    <property type="nucleotide sequence ID" value="NZ_AZSP01000048.1"/>
</dbReference>
<dbReference type="STRING" id="1440053.GCA_000718095_05149"/>
<dbReference type="EMBL" id="AZSP01000048">
    <property type="protein sequence ID" value="PVE13036.1"/>
    <property type="molecule type" value="Genomic_DNA"/>
</dbReference>
<reference evidence="1 2" key="1">
    <citation type="submission" date="2013-12" db="EMBL/GenBank/DDBJ databases">
        <title>Annotated genome of Streptomyces scopuliridis.</title>
        <authorList>
            <person name="Olson J.B."/>
        </authorList>
    </citation>
    <scope>NUCLEOTIDE SEQUENCE [LARGE SCALE GENOMIC DNA]</scope>
    <source>
        <strain evidence="1 2">RB72</strain>
    </source>
</reference>
<evidence type="ECO:0000313" key="2">
    <source>
        <dbReference type="Proteomes" id="UP000245992"/>
    </source>
</evidence>
<evidence type="ECO:0000313" key="1">
    <source>
        <dbReference type="EMBL" id="PVE13036.1"/>
    </source>
</evidence>
<gene>
    <name evidence="1" type="ORF">Y717_24495</name>
</gene>
<dbReference type="Proteomes" id="UP000245992">
    <property type="component" value="Unassembled WGS sequence"/>
</dbReference>
<keyword evidence="2" id="KW-1185">Reference proteome</keyword>
<comment type="caution">
    <text evidence="1">The sequence shown here is derived from an EMBL/GenBank/DDBJ whole genome shotgun (WGS) entry which is preliminary data.</text>
</comment>
<proteinExistence type="predicted"/>
<dbReference type="AlphaFoldDB" id="A0A2T7TD52"/>